<evidence type="ECO:0000313" key="3">
    <source>
        <dbReference type="Proteomes" id="UP001295423"/>
    </source>
</evidence>
<feature type="region of interest" description="Disordered" evidence="1">
    <location>
        <begin position="64"/>
        <end position="124"/>
    </location>
</feature>
<gene>
    <name evidence="2" type="ORF">CYCCA115_LOCUS13026</name>
</gene>
<name>A0AAD2FS78_9STRA</name>
<dbReference type="EMBL" id="CAKOGP040001781">
    <property type="protein sequence ID" value="CAJ1951342.1"/>
    <property type="molecule type" value="Genomic_DNA"/>
</dbReference>
<accession>A0AAD2FS78</accession>
<comment type="caution">
    <text evidence="2">The sequence shown here is derived from an EMBL/GenBank/DDBJ whole genome shotgun (WGS) entry which is preliminary data.</text>
</comment>
<evidence type="ECO:0000313" key="2">
    <source>
        <dbReference type="EMBL" id="CAJ1951342.1"/>
    </source>
</evidence>
<proteinExistence type="predicted"/>
<organism evidence="2 3">
    <name type="scientific">Cylindrotheca closterium</name>
    <dbReference type="NCBI Taxonomy" id="2856"/>
    <lineage>
        <taxon>Eukaryota</taxon>
        <taxon>Sar</taxon>
        <taxon>Stramenopiles</taxon>
        <taxon>Ochrophyta</taxon>
        <taxon>Bacillariophyta</taxon>
        <taxon>Bacillariophyceae</taxon>
        <taxon>Bacillariophycidae</taxon>
        <taxon>Bacillariales</taxon>
        <taxon>Bacillariaceae</taxon>
        <taxon>Cylindrotheca</taxon>
    </lineage>
</organism>
<dbReference type="AlphaFoldDB" id="A0AAD2FS78"/>
<feature type="compositionally biased region" description="Basic residues" evidence="1">
    <location>
        <begin position="102"/>
        <end position="113"/>
    </location>
</feature>
<sequence length="380" mass="42685">MSHDPFWSQSLLTQLESISPDYSFATLSSENKIYQWKESTLAAGMMLEEKELKHGDDVVATITPTSSEEETVSPSSSFNDSEMISNEEMCKSRKSASVISKAARKQKNKKARNKRTDDDDDAQSVASNISQIRAKQKLLRLHSASKLAESRRRLSLQQQSSFGQQYVSTTRDASSVTSRTTISEWSTMHTHTPGHRRSSIPRQVVVNGDTLFDDLRQSPVNESKDALTVTTESELVLQERRSEVQDELVGTRQTMKYMLTLLLVGALGFFCQADLLNIVHLRFGTLAQGFFFEHQMNTNVAAITSMKSIEEPVCDQQLDESSKSMDLPNEAISMDDKLISKSKANKKAILERAQRYLQSKKHESILDTSNPDYIGLLLSQ</sequence>
<keyword evidence="3" id="KW-1185">Reference proteome</keyword>
<reference evidence="2" key="1">
    <citation type="submission" date="2023-08" db="EMBL/GenBank/DDBJ databases">
        <authorList>
            <person name="Audoor S."/>
            <person name="Bilcke G."/>
        </authorList>
    </citation>
    <scope>NUCLEOTIDE SEQUENCE</scope>
</reference>
<dbReference type="Proteomes" id="UP001295423">
    <property type="component" value="Unassembled WGS sequence"/>
</dbReference>
<protein>
    <submittedName>
        <fullName evidence="2">Uncharacterized protein</fullName>
    </submittedName>
</protein>
<evidence type="ECO:0000256" key="1">
    <source>
        <dbReference type="SAM" id="MobiDB-lite"/>
    </source>
</evidence>